<evidence type="ECO:0000313" key="7">
    <source>
        <dbReference type="Proteomes" id="UP000244523"/>
    </source>
</evidence>
<evidence type="ECO:0000256" key="3">
    <source>
        <dbReference type="ARBA" id="ARBA00023163"/>
    </source>
</evidence>
<dbReference type="GO" id="GO:0003700">
    <property type="term" value="F:DNA-binding transcription factor activity"/>
    <property type="evidence" value="ECO:0007669"/>
    <property type="project" value="TreeGrafter"/>
</dbReference>
<feature type="DNA-binding region" description="H-T-H motif" evidence="4">
    <location>
        <begin position="39"/>
        <end position="58"/>
    </location>
</feature>
<dbReference type="RefSeq" id="WP_108388412.1">
    <property type="nucleotide sequence ID" value="NZ_QBUD01000016.1"/>
</dbReference>
<dbReference type="InterPro" id="IPR050109">
    <property type="entry name" value="HTH-type_TetR-like_transc_reg"/>
</dbReference>
<evidence type="ECO:0000256" key="1">
    <source>
        <dbReference type="ARBA" id="ARBA00023015"/>
    </source>
</evidence>
<dbReference type="PROSITE" id="PS50977">
    <property type="entry name" value="HTH_TETR_2"/>
    <property type="match status" value="1"/>
</dbReference>
<dbReference type="Proteomes" id="UP000244523">
    <property type="component" value="Unassembled WGS sequence"/>
</dbReference>
<dbReference type="InterPro" id="IPR009057">
    <property type="entry name" value="Homeodomain-like_sf"/>
</dbReference>
<comment type="caution">
    <text evidence="6">The sequence shown here is derived from an EMBL/GenBank/DDBJ whole genome shotgun (WGS) entry which is preliminary data.</text>
</comment>
<evidence type="ECO:0000256" key="4">
    <source>
        <dbReference type="PROSITE-ProRule" id="PRU00335"/>
    </source>
</evidence>
<dbReference type="SUPFAM" id="SSF48498">
    <property type="entry name" value="Tetracyclin repressor-like, C-terminal domain"/>
    <property type="match status" value="1"/>
</dbReference>
<name>A0A2T6K875_9RHOB</name>
<dbReference type="PANTHER" id="PTHR30055:SF234">
    <property type="entry name" value="HTH-TYPE TRANSCRIPTIONAL REGULATOR BETI"/>
    <property type="match status" value="1"/>
</dbReference>
<dbReference type="GO" id="GO:0045892">
    <property type="term" value="P:negative regulation of DNA-templated transcription"/>
    <property type="evidence" value="ECO:0007669"/>
    <property type="project" value="InterPro"/>
</dbReference>
<dbReference type="Gene3D" id="1.10.357.10">
    <property type="entry name" value="Tetracycline Repressor, domain 2"/>
    <property type="match status" value="1"/>
</dbReference>
<dbReference type="OrthoDB" id="329481at2"/>
<keyword evidence="1" id="KW-0805">Transcription regulation</keyword>
<keyword evidence="7" id="KW-1185">Reference proteome</keyword>
<evidence type="ECO:0000256" key="2">
    <source>
        <dbReference type="ARBA" id="ARBA00023125"/>
    </source>
</evidence>
<dbReference type="AlphaFoldDB" id="A0A2T6K875"/>
<sequence>MSELQKSPRKTNRRRDLTVEKIVDAALEVLKSNDPSALTMRRVAEQCGVSAMAIYHHVDDKNQLANLAVDSLFRVASETPRKGSTWRDRYVDLWDSIRASLLETPGAGMIFIRQAVIGPGTAMATEQMFRHLQDGMLSGQAIAEANDAITMLTIGSIANDLTRPPQIREELGNQVSTQDAPLLNKHMQAYATRDGRARYKLAVGWILDGVVQSSEQ</sequence>
<evidence type="ECO:0000313" key="6">
    <source>
        <dbReference type="EMBL" id="PUB10913.1"/>
    </source>
</evidence>
<accession>A0A2T6K875</accession>
<proteinExistence type="predicted"/>
<keyword evidence="3" id="KW-0804">Transcription</keyword>
<dbReference type="Pfam" id="PF00440">
    <property type="entry name" value="TetR_N"/>
    <property type="match status" value="1"/>
</dbReference>
<dbReference type="EMBL" id="QBUD01000016">
    <property type="protein sequence ID" value="PUB10913.1"/>
    <property type="molecule type" value="Genomic_DNA"/>
</dbReference>
<dbReference type="InterPro" id="IPR036271">
    <property type="entry name" value="Tet_transcr_reg_TetR-rel_C_sf"/>
</dbReference>
<organism evidence="6 7">
    <name type="scientific">Yoonia sediminilitoris</name>
    <dbReference type="NCBI Taxonomy" id="1286148"/>
    <lineage>
        <taxon>Bacteria</taxon>
        <taxon>Pseudomonadati</taxon>
        <taxon>Pseudomonadota</taxon>
        <taxon>Alphaproteobacteria</taxon>
        <taxon>Rhodobacterales</taxon>
        <taxon>Paracoccaceae</taxon>
        <taxon>Yoonia</taxon>
    </lineage>
</organism>
<keyword evidence="2 4" id="KW-0238">DNA-binding</keyword>
<dbReference type="PANTHER" id="PTHR30055">
    <property type="entry name" value="HTH-TYPE TRANSCRIPTIONAL REGULATOR RUTR"/>
    <property type="match status" value="1"/>
</dbReference>
<dbReference type="SUPFAM" id="SSF46689">
    <property type="entry name" value="Homeodomain-like"/>
    <property type="match status" value="1"/>
</dbReference>
<gene>
    <name evidence="6" type="ORF">C8N45_11686</name>
</gene>
<protein>
    <submittedName>
        <fullName evidence="6">TetR family transcriptional regulator</fullName>
    </submittedName>
</protein>
<evidence type="ECO:0000259" key="5">
    <source>
        <dbReference type="PROSITE" id="PS50977"/>
    </source>
</evidence>
<dbReference type="Pfam" id="PF02909">
    <property type="entry name" value="TetR_C_1"/>
    <property type="match status" value="1"/>
</dbReference>
<dbReference type="GO" id="GO:0000976">
    <property type="term" value="F:transcription cis-regulatory region binding"/>
    <property type="evidence" value="ECO:0007669"/>
    <property type="project" value="TreeGrafter"/>
</dbReference>
<dbReference type="InterPro" id="IPR004111">
    <property type="entry name" value="Repressor_TetR_C"/>
</dbReference>
<reference evidence="6 7" key="1">
    <citation type="submission" date="2018-04" db="EMBL/GenBank/DDBJ databases">
        <title>Genomic Encyclopedia of Archaeal and Bacterial Type Strains, Phase II (KMG-II): from individual species to whole genera.</title>
        <authorList>
            <person name="Goeker M."/>
        </authorList>
    </citation>
    <scope>NUCLEOTIDE SEQUENCE [LARGE SCALE GENOMIC DNA]</scope>
    <source>
        <strain evidence="6 7">DSM 29955</strain>
    </source>
</reference>
<dbReference type="InterPro" id="IPR001647">
    <property type="entry name" value="HTH_TetR"/>
</dbReference>
<feature type="domain" description="HTH tetR-type" evidence="5">
    <location>
        <begin position="16"/>
        <end position="76"/>
    </location>
</feature>